<dbReference type="PANTHER" id="PTHR19441">
    <property type="entry name" value="WHEY ACDIC PROTEIN WAP"/>
    <property type="match status" value="1"/>
</dbReference>
<comment type="similarity">
    <text evidence="6">Belongs to the venom waprin family.</text>
</comment>
<dbReference type="FunFam" id="4.10.75.10:FF:000001">
    <property type="entry name" value="Anosmin 1"/>
    <property type="match status" value="1"/>
</dbReference>
<dbReference type="GeneTree" id="ENSGT01040000242564"/>
<feature type="domain" description="WAP" evidence="7">
    <location>
        <begin position="11"/>
        <end position="59"/>
    </location>
</feature>
<dbReference type="InterPro" id="IPR008197">
    <property type="entry name" value="WAP_dom"/>
</dbReference>
<dbReference type="GO" id="GO:0030414">
    <property type="term" value="F:peptidase inhibitor activity"/>
    <property type="evidence" value="ECO:0007669"/>
    <property type="project" value="InterPro"/>
</dbReference>
<evidence type="ECO:0000256" key="5">
    <source>
        <dbReference type="ARBA" id="ARBA00023157"/>
    </source>
</evidence>
<dbReference type="Bgee" id="ENSACAG00000006261">
    <property type="expression patterns" value="Expressed in dewlap and 2 other cell types or tissues"/>
</dbReference>
<keyword evidence="5" id="KW-1015">Disulfide bond</keyword>
<dbReference type="GO" id="GO:0042742">
    <property type="term" value="P:defense response to bacterium"/>
    <property type="evidence" value="ECO:0007669"/>
    <property type="project" value="UniProtKB-KW"/>
</dbReference>
<dbReference type="AlphaFoldDB" id="A0A803TBU3"/>
<evidence type="ECO:0000256" key="4">
    <source>
        <dbReference type="ARBA" id="ARBA00023022"/>
    </source>
</evidence>
<keyword evidence="2" id="KW-0929">Antimicrobial</keyword>
<keyword evidence="3" id="KW-0732">Signal</keyword>
<dbReference type="SUPFAM" id="SSF57256">
    <property type="entry name" value="Elafin-like"/>
    <property type="match status" value="2"/>
</dbReference>
<proteinExistence type="inferred from homology"/>
<dbReference type="GO" id="GO:0005576">
    <property type="term" value="C:extracellular region"/>
    <property type="evidence" value="ECO:0007669"/>
    <property type="project" value="InterPro"/>
</dbReference>
<comment type="function">
    <text evidence="1">Damages membranes of susceptible bacteria. Has no hemolytic activity. Not toxic to mice. Does not inhibit the proteinases elastase and cathepsin G.</text>
</comment>
<dbReference type="Gene3D" id="4.10.75.10">
    <property type="entry name" value="Elafin-like"/>
    <property type="match status" value="2"/>
</dbReference>
<evidence type="ECO:0000256" key="3">
    <source>
        <dbReference type="ARBA" id="ARBA00022729"/>
    </source>
</evidence>
<dbReference type="PROSITE" id="PS51390">
    <property type="entry name" value="WAP"/>
    <property type="match status" value="1"/>
</dbReference>
<evidence type="ECO:0000256" key="2">
    <source>
        <dbReference type="ARBA" id="ARBA00022529"/>
    </source>
</evidence>
<dbReference type="Proteomes" id="UP000001646">
    <property type="component" value="Unplaced"/>
</dbReference>
<organism evidence="8 9">
    <name type="scientific">Anolis carolinensis</name>
    <name type="common">Green anole</name>
    <name type="synonym">American chameleon</name>
    <dbReference type="NCBI Taxonomy" id="28377"/>
    <lineage>
        <taxon>Eukaryota</taxon>
        <taxon>Metazoa</taxon>
        <taxon>Chordata</taxon>
        <taxon>Craniata</taxon>
        <taxon>Vertebrata</taxon>
        <taxon>Euteleostomi</taxon>
        <taxon>Lepidosauria</taxon>
        <taxon>Squamata</taxon>
        <taxon>Bifurcata</taxon>
        <taxon>Unidentata</taxon>
        <taxon>Episquamata</taxon>
        <taxon>Toxicofera</taxon>
        <taxon>Iguania</taxon>
        <taxon>Dactyloidae</taxon>
        <taxon>Anolis</taxon>
    </lineage>
</organism>
<keyword evidence="4" id="KW-0044">Antibiotic</keyword>
<evidence type="ECO:0000313" key="8">
    <source>
        <dbReference type="Ensembl" id="ENSACAP00000032683.1"/>
    </source>
</evidence>
<dbReference type="PANTHER" id="PTHR19441:SF30">
    <property type="entry name" value="ELAFIN"/>
    <property type="match status" value="1"/>
</dbReference>
<keyword evidence="9" id="KW-1185">Reference proteome</keyword>
<accession>A0A803TBU3</accession>
<protein>
    <recommendedName>
        <fullName evidence="7">WAP domain-containing protein</fullName>
    </recommendedName>
</protein>
<sequence>LPLFLPPIPHSTFKPGVCPKTAPPGHTNPCKAWCKEDAECPGKQKCCKISCGNACLMPMHVKPGLCPKSVPLGHPNPCRVPCEVDNECPGRQKCLTLHWGKHCNY</sequence>
<evidence type="ECO:0000259" key="7">
    <source>
        <dbReference type="PROSITE" id="PS51390"/>
    </source>
</evidence>
<dbReference type="Ensembl" id="ENSACAT00000055907.1">
    <property type="protein sequence ID" value="ENSACAP00000032683.1"/>
    <property type="gene ID" value="ENSACAG00000006261.3"/>
</dbReference>
<reference evidence="8" key="1">
    <citation type="submission" date="2009-12" db="EMBL/GenBank/DDBJ databases">
        <title>The Genome Sequence of Anolis carolinensis (Green Anole Lizard).</title>
        <authorList>
            <consortium name="The Genome Sequencing Platform"/>
            <person name="Di Palma F."/>
            <person name="Alfoldi J."/>
            <person name="Heiman D."/>
            <person name="Young S."/>
            <person name="Grabherr M."/>
            <person name="Johnson J."/>
            <person name="Lander E.S."/>
            <person name="Lindblad-Toh K."/>
        </authorList>
    </citation>
    <scope>NUCLEOTIDE SEQUENCE [LARGE SCALE GENOMIC DNA]</scope>
    <source>
        <strain evidence="8">JBL SC #1</strain>
    </source>
</reference>
<name>A0A803TBU3_ANOCA</name>
<dbReference type="PRINTS" id="PR00003">
    <property type="entry name" value="4DISULPHCORE"/>
</dbReference>
<evidence type="ECO:0000313" key="9">
    <source>
        <dbReference type="Proteomes" id="UP000001646"/>
    </source>
</evidence>
<dbReference type="InterPro" id="IPR050514">
    <property type="entry name" value="WAP_four-disulfide_core"/>
</dbReference>
<dbReference type="Pfam" id="PF00095">
    <property type="entry name" value="WAP"/>
    <property type="match status" value="2"/>
</dbReference>
<evidence type="ECO:0000256" key="6">
    <source>
        <dbReference type="ARBA" id="ARBA00035122"/>
    </source>
</evidence>
<reference evidence="8" key="3">
    <citation type="submission" date="2025-09" db="UniProtKB">
        <authorList>
            <consortium name="Ensembl"/>
        </authorList>
    </citation>
    <scope>IDENTIFICATION</scope>
</reference>
<dbReference type="InterPro" id="IPR036645">
    <property type="entry name" value="Elafin-like_sf"/>
</dbReference>
<reference evidence="8" key="2">
    <citation type="submission" date="2025-08" db="UniProtKB">
        <authorList>
            <consortium name="Ensembl"/>
        </authorList>
    </citation>
    <scope>IDENTIFICATION</scope>
</reference>
<dbReference type="SMART" id="SM00217">
    <property type="entry name" value="WAP"/>
    <property type="match status" value="2"/>
</dbReference>
<evidence type="ECO:0000256" key="1">
    <source>
        <dbReference type="ARBA" id="ARBA00002473"/>
    </source>
</evidence>